<evidence type="ECO:0000313" key="3">
    <source>
        <dbReference type="EMBL" id="KAF2872271.1"/>
    </source>
</evidence>
<keyword evidence="2" id="KW-1133">Transmembrane helix</keyword>
<protein>
    <submittedName>
        <fullName evidence="3">Uncharacterized protein</fullName>
    </submittedName>
</protein>
<comment type="caution">
    <text evidence="3">The sequence shown here is derived from an EMBL/GenBank/DDBJ whole genome shotgun (WGS) entry which is preliminary data.</text>
</comment>
<accession>A0A7C8IAK0</accession>
<gene>
    <name evidence="3" type="ORF">BDV95DRAFT_605900</name>
</gene>
<evidence type="ECO:0000256" key="2">
    <source>
        <dbReference type="SAM" id="Phobius"/>
    </source>
</evidence>
<feature type="transmembrane region" description="Helical" evidence="2">
    <location>
        <begin position="6"/>
        <end position="26"/>
    </location>
</feature>
<evidence type="ECO:0000256" key="1">
    <source>
        <dbReference type="SAM" id="MobiDB-lite"/>
    </source>
</evidence>
<keyword evidence="2" id="KW-0812">Transmembrane</keyword>
<feature type="compositionally biased region" description="Basic and acidic residues" evidence="1">
    <location>
        <begin position="137"/>
        <end position="146"/>
    </location>
</feature>
<reference evidence="3 4" key="1">
    <citation type="submission" date="2020-01" db="EMBL/GenBank/DDBJ databases">
        <authorList>
            <consortium name="DOE Joint Genome Institute"/>
            <person name="Haridas S."/>
            <person name="Albert R."/>
            <person name="Binder M."/>
            <person name="Bloem J."/>
            <person name="Labutti K."/>
            <person name="Salamov A."/>
            <person name="Andreopoulos B."/>
            <person name="Baker S.E."/>
            <person name="Barry K."/>
            <person name="Bills G."/>
            <person name="Bluhm B.H."/>
            <person name="Cannon C."/>
            <person name="Castanera R."/>
            <person name="Culley D.E."/>
            <person name="Daum C."/>
            <person name="Ezra D."/>
            <person name="Gonzalez J.B."/>
            <person name="Henrissat B."/>
            <person name="Kuo A."/>
            <person name="Liang C."/>
            <person name="Lipzen A."/>
            <person name="Lutzoni F."/>
            <person name="Magnuson J."/>
            <person name="Mondo S."/>
            <person name="Nolan M."/>
            <person name="Ohm R."/>
            <person name="Pangilinan J."/>
            <person name="Park H.-J.H."/>
            <person name="Ramirez L."/>
            <person name="Alfaro M."/>
            <person name="Sun H."/>
            <person name="Tritt A."/>
            <person name="Yoshinaga Y."/>
            <person name="Zwiers L.-H.L."/>
            <person name="Turgeon B.G."/>
            <person name="Goodwin S.B."/>
            <person name="Spatafora J.W."/>
            <person name="Crous P.W."/>
            <person name="Grigoriev I.V."/>
        </authorList>
    </citation>
    <scope>NUCLEOTIDE SEQUENCE [LARGE SCALE GENOMIC DNA]</scope>
    <source>
        <strain evidence="3 4">CBS 611.86</strain>
    </source>
</reference>
<keyword evidence="4" id="KW-1185">Reference proteome</keyword>
<name>A0A7C8IAK0_9PLEO</name>
<keyword evidence="2" id="KW-0472">Membrane</keyword>
<dbReference type="EMBL" id="JAADJZ010000009">
    <property type="protein sequence ID" value="KAF2872271.1"/>
    <property type="molecule type" value="Genomic_DNA"/>
</dbReference>
<dbReference type="AlphaFoldDB" id="A0A7C8IAK0"/>
<evidence type="ECO:0000313" key="4">
    <source>
        <dbReference type="Proteomes" id="UP000481861"/>
    </source>
</evidence>
<feature type="region of interest" description="Disordered" evidence="1">
    <location>
        <begin position="137"/>
        <end position="162"/>
    </location>
</feature>
<organism evidence="3 4">
    <name type="scientific">Massariosphaeria phaeospora</name>
    <dbReference type="NCBI Taxonomy" id="100035"/>
    <lineage>
        <taxon>Eukaryota</taxon>
        <taxon>Fungi</taxon>
        <taxon>Dikarya</taxon>
        <taxon>Ascomycota</taxon>
        <taxon>Pezizomycotina</taxon>
        <taxon>Dothideomycetes</taxon>
        <taxon>Pleosporomycetidae</taxon>
        <taxon>Pleosporales</taxon>
        <taxon>Pleosporales incertae sedis</taxon>
        <taxon>Massariosphaeria</taxon>
    </lineage>
</organism>
<sequence>MPTSRGFLRAVMVLLRAVIFVAYSMAIKYHWHTIVANMPGFGILELEKVTAFYVSMLTPAIEGFDLDAFHVYQPALVFRNFAHTGYANKTLKLVSYIGNRSIKTMQWLFNDWSILWIVLWVVLGAMLVVPESFRPTTDSRELDKTASTEQDGAGSQVAPDPTKEEAIVIRARTNMWKVLKRNGHQLKMTPLTEGSPVSPALNRAQILEQKLLRLLVLHPDLANQIYCEAYCPLRVLEDDGVLAQLMKIETLMEVEKHKNMLDAKKRADMMDWEAAFEAGYE</sequence>
<dbReference type="Proteomes" id="UP000481861">
    <property type="component" value="Unassembled WGS sequence"/>
</dbReference>
<feature type="transmembrane region" description="Helical" evidence="2">
    <location>
        <begin position="107"/>
        <end position="129"/>
    </location>
</feature>
<proteinExistence type="predicted"/>